<evidence type="ECO:0000313" key="1">
    <source>
        <dbReference type="EMBL" id="TMI85139.1"/>
    </source>
</evidence>
<dbReference type="AlphaFoldDB" id="A0A537JNP9"/>
<dbReference type="SUPFAM" id="SSF75011">
    <property type="entry name" value="3-carboxy-cis,cis-mucoante lactonizing enzyme"/>
    <property type="match status" value="1"/>
</dbReference>
<comment type="caution">
    <text evidence="1">The sequence shown here is derived from an EMBL/GenBank/DDBJ whole genome shotgun (WGS) entry which is preliminary data.</text>
</comment>
<name>A0A537JNP9_9BACT</name>
<sequence>MRHVYVTGARQRKTPEEEWTLYERALLIRVDTQTSTSEPCVDYVSPAAASVAGRASYLFKSGTIKGQRLYVCTSTEVLIYEVPGFRRLGYISLPCFNDLHHVCPSRDGTVFVVNTGLDMVVEVSAEGRVLREWSVVGEDPWERFSRAIDYRKVPTTKPHKSHPNFVFELGADLWVTRAMQGDAVCLTRPDRRIWIGPELVHDGHLHGDRIYFTTVDGTLVIVGRDSLRIEEVIDLKMVDNTAKALLGWCRGVLVLDDRRVWVSFTRVRKTTFKENIKWVKRVRGEVEKPTHMALYDIHAKKILNEINLEKHGLNVVFSVLPAVSP</sequence>
<gene>
    <name evidence="1" type="ORF">E6H04_00035</name>
</gene>
<organism evidence="1 2">
    <name type="scientific">Candidatus Segetimicrobium genomatis</name>
    <dbReference type="NCBI Taxonomy" id="2569760"/>
    <lineage>
        <taxon>Bacteria</taxon>
        <taxon>Bacillati</taxon>
        <taxon>Candidatus Sysuimicrobiota</taxon>
        <taxon>Candidatus Sysuimicrobiia</taxon>
        <taxon>Candidatus Sysuimicrobiales</taxon>
        <taxon>Candidatus Segetimicrobiaceae</taxon>
        <taxon>Candidatus Segetimicrobium</taxon>
    </lineage>
</organism>
<evidence type="ECO:0008006" key="3">
    <source>
        <dbReference type="Google" id="ProtNLM"/>
    </source>
</evidence>
<dbReference type="EMBL" id="VBAO01000001">
    <property type="protein sequence ID" value="TMI85139.1"/>
    <property type="molecule type" value="Genomic_DNA"/>
</dbReference>
<reference evidence="1 2" key="1">
    <citation type="journal article" date="2019" name="Nat. Microbiol.">
        <title>Mediterranean grassland soil C-N compound turnover is dependent on rainfall and depth, and is mediated by genomically divergent microorganisms.</title>
        <authorList>
            <person name="Diamond S."/>
            <person name="Andeer P.F."/>
            <person name="Li Z."/>
            <person name="Crits-Christoph A."/>
            <person name="Burstein D."/>
            <person name="Anantharaman K."/>
            <person name="Lane K.R."/>
            <person name="Thomas B.C."/>
            <person name="Pan C."/>
            <person name="Northen T.R."/>
            <person name="Banfield J.F."/>
        </authorList>
    </citation>
    <scope>NUCLEOTIDE SEQUENCE [LARGE SCALE GENOMIC DNA]</scope>
    <source>
        <strain evidence="1">NP_7</strain>
    </source>
</reference>
<protein>
    <recommendedName>
        <fullName evidence="3">TIGR03032 family protein</fullName>
    </recommendedName>
</protein>
<dbReference type="Proteomes" id="UP000320048">
    <property type="component" value="Unassembled WGS sequence"/>
</dbReference>
<proteinExistence type="predicted"/>
<evidence type="ECO:0000313" key="2">
    <source>
        <dbReference type="Proteomes" id="UP000320048"/>
    </source>
</evidence>
<accession>A0A537JNP9</accession>